<dbReference type="Proteomes" id="UP000503444">
    <property type="component" value="Segment"/>
</dbReference>
<organism evidence="2 3">
    <name type="scientific">Mycobacterium phage Cornie</name>
    <dbReference type="NCBI Taxonomy" id="2704043"/>
    <lineage>
        <taxon>Viruses</taxon>
        <taxon>Duplodnaviria</taxon>
        <taxon>Heunggongvirae</taxon>
        <taxon>Uroviricota</taxon>
        <taxon>Caudoviricetes</taxon>
        <taxon>Gracegardnervirinae</taxon>
        <taxon>Cornievirus</taxon>
        <taxon>Cornievirus cornie</taxon>
        <taxon>Mycobacterium virus Cornie</taxon>
    </lineage>
</organism>
<dbReference type="GeneID" id="55626953"/>
<evidence type="ECO:0000313" key="2">
    <source>
        <dbReference type="EMBL" id="QIG58402.1"/>
    </source>
</evidence>
<evidence type="ECO:0000256" key="1">
    <source>
        <dbReference type="SAM" id="Coils"/>
    </source>
</evidence>
<sequence>MTDLDRVRELREKQAEWRQQGESLKQELAEAVTEALQNHSWKDVAAALGVTSKERVYQIRRGTR</sequence>
<dbReference type="KEGG" id="vg:55626953"/>
<evidence type="ECO:0000313" key="3">
    <source>
        <dbReference type="Proteomes" id="UP000503444"/>
    </source>
</evidence>
<gene>
    <name evidence="2" type="primary">25</name>
    <name evidence="2" type="ORF">SEA_CORNIE_25</name>
</gene>
<accession>A0A6G6XJX6</accession>
<dbReference type="RefSeq" id="YP_009856211.1">
    <property type="nucleotide sequence ID" value="NC_048850.1"/>
</dbReference>
<keyword evidence="3" id="KW-1185">Reference proteome</keyword>
<feature type="coiled-coil region" evidence="1">
    <location>
        <begin position="7"/>
        <end position="34"/>
    </location>
</feature>
<name>A0A6G6XJX6_9CAUD</name>
<reference evidence="2 3" key="1">
    <citation type="submission" date="2020-01" db="EMBL/GenBank/DDBJ databases">
        <authorList>
            <person name="McLean J."/>
            <person name="Elizabeth H."/>
            <person name="Mathew S."/>
            <person name="Zack K.M."/>
            <person name="Garlena R.A."/>
            <person name="Russell D.A."/>
            <person name="Pope W.H."/>
            <person name="Jacobs-Sera D."/>
            <person name="Hatfull G.F."/>
        </authorList>
    </citation>
    <scope>NUCLEOTIDE SEQUENCE [LARGE SCALE GENOMIC DNA]</scope>
</reference>
<dbReference type="EMBL" id="MN908688">
    <property type="protein sequence ID" value="QIG58402.1"/>
    <property type="molecule type" value="Genomic_DNA"/>
</dbReference>
<proteinExistence type="predicted"/>
<protein>
    <submittedName>
        <fullName evidence="2">DNA binding protein</fullName>
    </submittedName>
</protein>
<keyword evidence="1" id="KW-0175">Coiled coil</keyword>